<dbReference type="Pfam" id="PF00026">
    <property type="entry name" value="Asp"/>
    <property type="match status" value="1"/>
</dbReference>
<keyword evidence="4" id="KW-0732">Signal</keyword>
<evidence type="ECO:0000259" key="5">
    <source>
        <dbReference type="PROSITE" id="PS51767"/>
    </source>
</evidence>
<comment type="caution">
    <text evidence="6">The sequence shown here is derived from an EMBL/GenBank/DDBJ whole genome shotgun (WGS) entry which is preliminary data.</text>
</comment>
<feature type="domain" description="Peptidase A1" evidence="5">
    <location>
        <begin position="52"/>
        <end position="373"/>
    </location>
</feature>
<dbReference type="OrthoDB" id="2988310at2759"/>
<dbReference type="InterPro" id="IPR021109">
    <property type="entry name" value="Peptidase_aspartic_dom_sf"/>
</dbReference>
<protein>
    <submittedName>
        <fullName evidence="6">Acid protease</fullName>
    </submittedName>
</protein>
<gene>
    <name evidence="6" type="ORF">MVEN_00696100</name>
</gene>
<feature type="compositionally biased region" description="Low complexity" evidence="2">
    <location>
        <begin position="514"/>
        <end position="532"/>
    </location>
</feature>
<proteinExistence type="inferred from homology"/>
<dbReference type="InterPro" id="IPR033121">
    <property type="entry name" value="PEPTIDASE_A1"/>
</dbReference>
<keyword evidence="3" id="KW-0472">Membrane</keyword>
<evidence type="ECO:0000313" key="7">
    <source>
        <dbReference type="Proteomes" id="UP000620124"/>
    </source>
</evidence>
<dbReference type="PROSITE" id="PS51767">
    <property type="entry name" value="PEPTIDASE_A1"/>
    <property type="match status" value="1"/>
</dbReference>
<keyword evidence="7" id="KW-1185">Reference proteome</keyword>
<comment type="similarity">
    <text evidence="1">Belongs to the peptidase A1 family.</text>
</comment>
<feature type="transmembrane region" description="Helical" evidence="3">
    <location>
        <begin position="425"/>
        <end position="447"/>
    </location>
</feature>
<dbReference type="AlphaFoldDB" id="A0A8H6YEL7"/>
<feature type="region of interest" description="Disordered" evidence="2">
    <location>
        <begin position="470"/>
        <end position="554"/>
    </location>
</feature>
<dbReference type="PANTHER" id="PTHR47966:SF51">
    <property type="entry name" value="BETA-SITE APP-CLEAVING ENZYME, ISOFORM A-RELATED"/>
    <property type="match status" value="1"/>
</dbReference>
<dbReference type="PANTHER" id="PTHR47966">
    <property type="entry name" value="BETA-SITE APP-CLEAVING ENZYME, ISOFORM A-RELATED"/>
    <property type="match status" value="1"/>
</dbReference>
<organism evidence="6 7">
    <name type="scientific">Mycena venus</name>
    <dbReference type="NCBI Taxonomy" id="2733690"/>
    <lineage>
        <taxon>Eukaryota</taxon>
        <taxon>Fungi</taxon>
        <taxon>Dikarya</taxon>
        <taxon>Basidiomycota</taxon>
        <taxon>Agaricomycotina</taxon>
        <taxon>Agaricomycetes</taxon>
        <taxon>Agaricomycetidae</taxon>
        <taxon>Agaricales</taxon>
        <taxon>Marasmiineae</taxon>
        <taxon>Mycenaceae</taxon>
        <taxon>Mycena</taxon>
    </lineage>
</organism>
<accession>A0A8H6YEL7</accession>
<dbReference type="GO" id="GO:0004190">
    <property type="term" value="F:aspartic-type endopeptidase activity"/>
    <property type="evidence" value="ECO:0007669"/>
    <property type="project" value="InterPro"/>
</dbReference>
<dbReference type="InterPro" id="IPR001461">
    <property type="entry name" value="Aspartic_peptidase_A1"/>
</dbReference>
<dbReference type="InterPro" id="IPR034164">
    <property type="entry name" value="Pepsin-like_dom"/>
</dbReference>
<evidence type="ECO:0000256" key="3">
    <source>
        <dbReference type="SAM" id="Phobius"/>
    </source>
</evidence>
<feature type="signal peptide" evidence="4">
    <location>
        <begin position="1"/>
        <end position="20"/>
    </location>
</feature>
<feature type="chain" id="PRO_5034609768" evidence="4">
    <location>
        <begin position="21"/>
        <end position="585"/>
    </location>
</feature>
<dbReference type="SUPFAM" id="SSF50630">
    <property type="entry name" value="Acid proteases"/>
    <property type="match status" value="1"/>
</dbReference>
<keyword evidence="6" id="KW-0378">Hydrolase</keyword>
<reference evidence="6" key="1">
    <citation type="submission" date="2020-05" db="EMBL/GenBank/DDBJ databases">
        <title>Mycena genomes resolve the evolution of fungal bioluminescence.</title>
        <authorList>
            <person name="Tsai I.J."/>
        </authorList>
    </citation>
    <scope>NUCLEOTIDE SEQUENCE</scope>
    <source>
        <strain evidence="6">CCC161011</strain>
    </source>
</reference>
<dbReference type="Proteomes" id="UP000620124">
    <property type="component" value="Unassembled WGS sequence"/>
</dbReference>
<keyword evidence="3" id="KW-0812">Transmembrane</keyword>
<evidence type="ECO:0000256" key="1">
    <source>
        <dbReference type="ARBA" id="ARBA00007447"/>
    </source>
</evidence>
<evidence type="ECO:0000256" key="2">
    <source>
        <dbReference type="SAM" id="MobiDB-lite"/>
    </source>
</evidence>
<sequence>MAQRVLSILAIATAFLCGQASPFTLPHSLQRRSGSTDISLTRTPGQFHSSFYLTEMTFGTPAQKFKMYLDAILPDVWVVSPCDVVGVCDVTVPSYDPTKSKSSVNGSQFSSPSDVYLDFSGSTYADTITLGSLTVSSSSFLSLDFNSFRPGPLTASGSLGLGFPPKSPTTNASFWRALLAEQQGTLPEFGLWVSRPSNSSDKGAVLTLGGTNSSFFTGDVEFLDLNQANSWALNISDLSVQGTSLKSKLSSKLAVFDVASSFIWAPKADADAFWAAVPGSTLSQTEGLYQWPCSTPINVTVSFGGKTWTLNSDDLNLGPIASGDQQCYGALTAWGLFSLSEYAVPDADWVFGLPFLRSVYSVFRETPPAMGFAALSVAAGGTPSTTTTSSSPSSSPSSTGGSSSGDKSNPSPAATSSKSKSNTGAIVGGVIAGVLVLAALLSSVLFLRSRKRRSQEQQLLEDKIQEAVASVPRPFPPPVDISQTNSETNSTAPILRNLSTRKESKARLRSGSQSATSPGAVSSAAGSSSGASPPAPETSDASASAGRGDNPALLQELETLRQELREARWLVSDAPPPEYDIQNIN</sequence>
<dbReference type="Gene3D" id="2.40.70.10">
    <property type="entry name" value="Acid Proteases"/>
    <property type="match status" value="2"/>
</dbReference>
<dbReference type="EMBL" id="JACAZI010000005">
    <property type="protein sequence ID" value="KAF7359715.1"/>
    <property type="molecule type" value="Genomic_DNA"/>
</dbReference>
<dbReference type="PRINTS" id="PR00792">
    <property type="entry name" value="PEPSIN"/>
</dbReference>
<feature type="region of interest" description="Disordered" evidence="2">
    <location>
        <begin position="381"/>
        <end position="421"/>
    </location>
</feature>
<evidence type="ECO:0000256" key="4">
    <source>
        <dbReference type="SAM" id="SignalP"/>
    </source>
</evidence>
<name>A0A8H6YEL7_9AGAR</name>
<dbReference type="CDD" id="cd05471">
    <property type="entry name" value="pepsin_like"/>
    <property type="match status" value="1"/>
</dbReference>
<evidence type="ECO:0000313" key="6">
    <source>
        <dbReference type="EMBL" id="KAF7359715.1"/>
    </source>
</evidence>
<keyword evidence="3" id="KW-1133">Transmembrane helix</keyword>
<dbReference type="GO" id="GO:0006508">
    <property type="term" value="P:proteolysis"/>
    <property type="evidence" value="ECO:0007669"/>
    <property type="project" value="UniProtKB-KW"/>
</dbReference>
<feature type="compositionally biased region" description="Polar residues" evidence="2">
    <location>
        <begin position="481"/>
        <end position="492"/>
    </location>
</feature>
<keyword evidence="6" id="KW-0645">Protease</keyword>